<protein>
    <submittedName>
        <fullName evidence="1">Uncharacterized protein</fullName>
    </submittedName>
</protein>
<keyword evidence="2" id="KW-1185">Reference proteome</keyword>
<gene>
    <name evidence="1" type="ORF">ACI1P1_02715</name>
</gene>
<accession>A0ACC7NSC7</accession>
<organism evidence="1 2">
    <name type="scientific">Paenibacillus mesotrionivorans</name>
    <dbReference type="NCBI Taxonomy" id="3160968"/>
    <lineage>
        <taxon>Bacteria</taxon>
        <taxon>Bacillati</taxon>
        <taxon>Bacillota</taxon>
        <taxon>Bacilli</taxon>
        <taxon>Bacillales</taxon>
        <taxon>Paenibacillaceae</taxon>
        <taxon>Paenibacillus</taxon>
    </lineage>
</organism>
<evidence type="ECO:0000313" key="2">
    <source>
        <dbReference type="Proteomes" id="UP001631969"/>
    </source>
</evidence>
<reference evidence="1" key="1">
    <citation type="submission" date="2024-12" db="EMBL/GenBank/DDBJ databases">
        <authorList>
            <person name="Wu N."/>
        </authorList>
    </citation>
    <scope>NUCLEOTIDE SEQUENCE</scope>
    <source>
        <strain evidence="1">P15</strain>
    </source>
</reference>
<sequence>MIRMIQVYRPEPDFARRIMGKYGIARWRSRLHTLILRLNPLLFQEPSPEEKHREAGAVAGPAVHLHYPVYTTRLLTQQSAPVYITNRIVRMNRISPAAITHRSSMVYMPQESRREGDKPASKAEGPSAATAGWFGQGERSGFGPPANGHSTPVMRNVDEPEPGRRFSGLPEPDSSGRGQTGQAAGTPVYPGGMAALRELHMLQPLHLIHHQMRLLQTFGYGEEMQAVGSLKQSQSAALRASAPDGRTSSSLPPGEPVLAETDKRQASGSGTRNPARIHPVPPGDPFYPAAARVGKPSLPLTLVVGKGLNQMLAGAEKFWGGGQLVAMSVHRPAPGKSPVVNAAGEQTGPITDQSARPQQTAGFPYHPGKRRGRTNSGYTGNLQAAEPSLQETGDGGSIFKPPPQMLYPARKGPGGHRTAAPSLLLRHERNRSAVPVPQEPLPALPMDSGLVHRRPEAAAAQRECPPTRGGSYTQPQTAVYPAAVPAFSQAPKQKTVMEADEIRLVAEQVFQVLEKRLSIQKDRRGLR</sequence>
<dbReference type="EMBL" id="JBJURJ010000002">
    <property type="protein sequence ID" value="MFM9327202.1"/>
    <property type="molecule type" value="Genomic_DNA"/>
</dbReference>
<proteinExistence type="predicted"/>
<name>A0ACC7NSC7_9BACL</name>
<dbReference type="Proteomes" id="UP001631969">
    <property type="component" value="Unassembled WGS sequence"/>
</dbReference>
<evidence type="ECO:0000313" key="1">
    <source>
        <dbReference type="EMBL" id="MFM9327202.1"/>
    </source>
</evidence>
<comment type="caution">
    <text evidence="1">The sequence shown here is derived from an EMBL/GenBank/DDBJ whole genome shotgun (WGS) entry which is preliminary data.</text>
</comment>